<dbReference type="HOGENOM" id="CLU_252370_0_0_1"/>
<feature type="region of interest" description="Disordered" evidence="1">
    <location>
        <begin position="74"/>
        <end position="95"/>
    </location>
</feature>
<accession>V2XP42</accession>
<feature type="region of interest" description="Disordered" evidence="1">
    <location>
        <begin position="728"/>
        <end position="816"/>
    </location>
</feature>
<feature type="compositionally biased region" description="Low complexity" evidence="1">
    <location>
        <begin position="247"/>
        <end position="259"/>
    </location>
</feature>
<dbReference type="EMBL" id="AWSO01000075">
    <property type="protein sequence ID" value="ESK95517.1"/>
    <property type="molecule type" value="Genomic_DNA"/>
</dbReference>
<feature type="region of interest" description="Disordered" evidence="1">
    <location>
        <begin position="237"/>
        <end position="272"/>
    </location>
</feature>
<feature type="compositionally biased region" description="Polar residues" evidence="1">
    <location>
        <begin position="1349"/>
        <end position="1369"/>
    </location>
</feature>
<dbReference type="CDD" id="cd09917">
    <property type="entry name" value="F-box_SF"/>
    <property type="match status" value="1"/>
</dbReference>
<organism evidence="2 3">
    <name type="scientific">Moniliophthora roreri (strain MCA 2997)</name>
    <name type="common">Cocoa frosty pod rot fungus</name>
    <name type="synonym">Crinipellis roreri</name>
    <dbReference type="NCBI Taxonomy" id="1381753"/>
    <lineage>
        <taxon>Eukaryota</taxon>
        <taxon>Fungi</taxon>
        <taxon>Dikarya</taxon>
        <taxon>Basidiomycota</taxon>
        <taxon>Agaricomycotina</taxon>
        <taxon>Agaricomycetes</taxon>
        <taxon>Agaricomycetidae</taxon>
        <taxon>Agaricales</taxon>
        <taxon>Marasmiineae</taxon>
        <taxon>Marasmiaceae</taxon>
        <taxon>Moniliophthora</taxon>
    </lineage>
</organism>
<evidence type="ECO:0000313" key="3">
    <source>
        <dbReference type="Proteomes" id="UP000017559"/>
    </source>
</evidence>
<feature type="compositionally biased region" description="Pro residues" evidence="1">
    <location>
        <begin position="874"/>
        <end position="885"/>
    </location>
</feature>
<comment type="caution">
    <text evidence="2">The sequence shown here is derived from an EMBL/GenBank/DDBJ whole genome shotgun (WGS) entry which is preliminary data.</text>
</comment>
<dbReference type="Proteomes" id="UP000017559">
    <property type="component" value="Unassembled WGS sequence"/>
</dbReference>
<feature type="compositionally biased region" description="Polar residues" evidence="1">
    <location>
        <begin position="1181"/>
        <end position="1209"/>
    </location>
</feature>
<dbReference type="PANTHER" id="PTHR24216:SF65">
    <property type="entry name" value="PAXILLIN-LIKE PROTEIN 1"/>
    <property type="match status" value="1"/>
</dbReference>
<feature type="region of interest" description="Disordered" evidence="1">
    <location>
        <begin position="350"/>
        <end position="372"/>
    </location>
</feature>
<protein>
    <recommendedName>
        <fullName evidence="4">F-box domain-containing protein</fullName>
    </recommendedName>
</protein>
<dbReference type="OrthoDB" id="2991679at2759"/>
<feature type="region of interest" description="Disordered" evidence="1">
    <location>
        <begin position="128"/>
        <end position="191"/>
    </location>
</feature>
<evidence type="ECO:0008006" key="4">
    <source>
        <dbReference type="Google" id="ProtNLM"/>
    </source>
</evidence>
<feature type="region of interest" description="Disordered" evidence="1">
    <location>
        <begin position="1345"/>
        <end position="1369"/>
    </location>
</feature>
<dbReference type="KEGG" id="mrr:Moror_12703"/>
<sequence length="1432" mass="156677">MPLANPSPEEPIRCSRQSRRLIFAAGLQDTLFCQYSSGELQLGKIQGGNFRQRKRRAGVVRRVRYLGQEVAAGYKHRGSGKTSQLPESQTYTPPVGQGYRTEIRPHGYRLFNIFACGTKRRRENINRSTTSGFRPMPVLPQSPSTLTFQDDAGDPGSGSMGGSGISRGVANTEEDSELPMARSSTSRSSTMISRMFTPRKKVTSIISIGSSGSGHGPPAIPNSEARKKVTSIISTASQSTEEAHPISSSAPVTSPLSSAFRPSPDPYTSGNITRKGFEPVGYIAKAPKKFLWKRKSQVQESKGPFAPSFSASTTSLVIGGNQVKRKNMRRASVSGGTWRLFGRSNDDFQQQEMEDEETLSGSADEIDEIRRPSDLGPAAEVMAEEEDAKSLHDIPSDLQKELDQRFPWTSAPPRFEPGEKQRQVLTNPALLSHILAFLPTPDVACLATVSRSWSGSANITLYGCLDLRLGASGIRAVVPEQLGRDRSDTVTNHQFQAEHRGGSHSEEVESLMKRRRKLRRRLELIIDTLRVRNGELFERTRTLLMDEWPSGWDSLVTRGEPEVESEAADGDVQDDAESIHTEYTSYSESDYTHSISDLGKGSTSSLLLDIPSTTGRRERSRSPSPVYHLNTCAASVNSSTVSATNLFHSSRKMRTHPKTLMITLLASLPSLITLCLPAFHYRILRHHTAFGLRSVEFLSEELGEQETEEMLRWLDGIVGVRALRIGGREHEKSEGEDEESDIDATQAGTDSVDDKQSVLDDERNSNSKRKRKTLLIISTPDASSIPTPSAPGVRKPAPSPTFPGTSFPMPPSSMLDKRASGVRAITGRTLSLQRPTSLLIPPAPHSPMNMESVSLPSSPMHLQTPFPVTTVPQSAPPPSASPSPTTPASSAYYTPTLIPATPITPDSHTPMSPISPTSPLTPFTPAFYLHSLSTDSLPLTPSFAPSFSGGSGIQELCLRETLLPELRVFHGPPRLVKLIVPPRRKTIREVRVSVKGTIVSGEVKIRDIIQGLRLSEKHGDLDALEKLGFLFHKDTDRRTVEKLLGAVGAIATSRETGKESFDEDGGRGTEEYISGILADRQARKKGIHTLEVIFTPEFRMHPNVRKSDEITYKTIHAILSRYYGLQVVLLRRGDFELDENQVRLHQIALQPPTAHWEKAAAASSQYEQTEGETVSIDLVNNILSPPQGSHSLTDPTPGTTNPPENSITFPSLSPPASPIPPSVATSISLEKQKLRDRKMKRRLAESLDVLETRRPTNILSGSPEPADDEMDRETLQSNSSQGNWRNIKSVRSISSIGSLASLGSLTIATTTKAVVQVVNATKAKAVVFRASGADTTANGDAIVIDDTSSRPMNRGDSSPQPGTGALTTRVQPDHLKLEEKEGIPSMETGMIELVNDALTSSQRRYVRLWTRMCPSLKKIVFLNGGIWMAKSS</sequence>
<keyword evidence="3" id="KW-1185">Reference proteome</keyword>
<evidence type="ECO:0000313" key="2">
    <source>
        <dbReference type="EMBL" id="ESK95517.1"/>
    </source>
</evidence>
<feature type="compositionally biased region" description="Basic and acidic residues" evidence="1">
    <location>
        <begin position="752"/>
        <end position="765"/>
    </location>
</feature>
<proteinExistence type="predicted"/>
<feature type="compositionally biased region" description="Low complexity" evidence="1">
    <location>
        <begin position="180"/>
        <end position="191"/>
    </location>
</feature>
<reference evidence="2 3" key="1">
    <citation type="journal article" date="2014" name="BMC Genomics">
        <title>Genome and secretome analysis of the hemibiotrophic fungal pathogen, Moniliophthora roreri, which causes frosty pod rot disease of cacao: mechanisms of the biotrophic and necrotrophic phases.</title>
        <authorList>
            <person name="Meinhardt L.W."/>
            <person name="Costa G.G.L."/>
            <person name="Thomazella D.P.T."/>
            <person name="Teixeira P.J.P.L."/>
            <person name="Carazzolle M.F."/>
            <person name="Schuster S.C."/>
            <person name="Carlson J.E."/>
            <person name="Guiltinan M.J."/>
            <person name="Mieczkowski P."/>
            <person name="Farmer A."/>
            <person name="Ramaraj T."/>
            <person name="Crozier J."/>
            <person name="Davis R.E."/>
            <person name="Shao J."/>
            <person name="Melnick R.L."/>
            <person name="Pereira G.A.G."/>
            <person name="Bailey B.A."/>
        </authorList>
    </citation>
    <scope>NUCLEOTIDE SEQUENCE [LARGE SCALE GENOMIC DNA]</scope>
    <source>
        <strain evidence="2 3">MCA 2997</strain>
    </source>
</reference>
<feature type="compositionally biased region" description="Pro residues" evidence="1">
    <location>
        <begin position="1212"/>
        <end position="1221"/>
    </location>
</feature>
<feature type="compositionally biased region" description="Gly residues" evidence="1">
    <location>
        <begin position="155"/>
        <end position="165"/>
    </location>
</feature>
<evidence type="ECO:0000256" key="1">
    <source>
        <dbReference type="SAM" id="MobiDB-lite"/>
    </source>
</evidence>
<feature type="region of interest" description="Disordered" evidence="1">
    <location>
        <begin position="1181"/>
        <end position="1237"/>
    </location>
</feature>
<feature type="region of interest" description="Disordered" evidence="1">
    <location>
        <begin position="869"/>
        <end position="889"/>
    </location>
</feature>
<gene>
    <name evidence="2" type="ORF">Moror_12703</name>
</gene>
<dbReference type="PANTHER" id="PTHR24216">
    <property type="entry name" value="PAXILLIN-RELATED"/>
    <property type="match status" value="1"/>
</dbReference>
<name>V2XP42_MONRO</name>
<feature type="compositionally biased region" description="Polar residues" evidence="1">
    <location>
        <begin position="80"/>
        <end position="92"/>
    </location>
</feature>